<dbReference type="EMBL" id="CAJEUB010000020">
    <property type="protein sequence ID" value="CAD1846634.1"/>
    <property type="molecule type" value="Genomic_DNA"/>
</dbReference>
<dbReference type="FunFam" id="3.40.309.10:FF:000003">
    <property type="entry name" value="Aldehyde dehydrogenase"/>
    <property type="match status" value="1"/>
</dbReference>
<dbReference type="AlphaFoldDB" id="A0A6V7QTS3"/>
<keyword evidence="2 5" id="KW-0560">Oxidoreductase</keyword>
<dbReference type="Pfam" id="PF00171">
    <property type="entry name" value="Aldedh"/>
    <property type="match status" value="1"/>
</dbReference>
<reference evidence="8" key="1">
    <citation type="submission" date="2020-07" db="EMBL/GenBank/DDBJ databases">
        <authorList>
            <person name="Lin J."/>
        </authorList>
    </citation>
    <scope>NUCLEOTIDE SEQUENCE</scope>
</reference>
<evidence type="ECO:0000256" key="5">
    <source>
        <dbReference type="PIRNR" id="PIRNR036492"/>
    </source>
</evidence>
<feature type="domain" description="Aldehyde dehydrogenase" evidence="7">
    <location>
        <begin position="40"/>
        <end position="450"/>
    </location>
</feature>
<feature type="active site" evidence="6">
    <location>
        <position position="266"/>
    </location>
</feature>
<protein>
    <recommendedName>
        <fullName evidence="5">Aldehyde dehydrogenase</fullName>
    </recommendedName>
</protein>
<evidence type="ECO:0000256" key="3">
    <source>
        <dbReference type="ARBA" id="ARBA00023027"/>
    </source>
</evidence>
<dbReference type="FunFam" id="3.40.605.10:FF:000004">
    <property type="entry name" value="Aldehyde dehydrogenase"/>
    <property type="match status" value="1"/>
</dbReference>
<dbReference type="Gene3D" id="3.40.309.10">
    <property type="entry name" value="Aldehyde Dehydrogenase, Chain A, domain 2"/>
    <property type="match status" value="1"/>
</dbReference>
<dbReference type="InterPro" id="IPR016163">
    <property type="entry name" value="Ald_DH_C"/>
</dbReference>
<evidence type="ECO:0000256" key="1">
    <source>
        <dbReference type="ARBA" id="ARBA00009986"/>
    </source>
</evidence>
<evidence type="ECO:0000256" key="2">
    <source>
        <dbReference type="ARBA" id="ARBA00023002"/>
    </source>
</evidence>
<dbReference type="SUPFAM" id="SSF53720">
    <property type="entry name" value="ALDH-like"/>
    <property type="match status" value="1"/>
</dbReference>
<proteinExistence type="inferred from homology"/>
<evidence type="ECO:0000256" key="6">
    <source>
        <dbReference type="PIRSR" id="PIRSR036492-1"/>
    </source>
</evidence>
<dbReference type="PANTHER" id="PTHR43570">
    <property type="entry name" value="ALDEHYDE DEHYDROGENASE"/>
    <property type="match status" value="1"/>
</dbReference>
<dbReference type="InterPro" id="IPR016162">
    <property type="entry name" value="Ald_DH_N"/>
</dbReference>
<dbReference type="Gene3D" id="3.40.605.10">
    <property type="entry name" value="Aldehyde Dehydrogenase, Chain A, domain 1"/>
    <property type="match status" value="1"/>
</dbReference>
<dbReference type="GO" id="GO:0009737">
    <property type="term" value="P:response to abscisic acid"/>
    <property type="evidence" value="ECO:0007669"/>
    <property type="project" value="UniProtKB-ARBA"/>
</dbReference>
<dbReference type="GO" id="GO:0006081">
    <property type="term" value="P:aldehyde metabolic process"/>
    <property type="evidence" value="ECO:0007669"/>
    <property type="project" value="InterPro"/>
</dbReference>
<dbReference type="PANTHER" id="PTHR43570:SF17">
    <property type="entry name" value="ALDEHYDE DEHYDROGENASE FAMILY 3 MEMBER F1"/>
    <property type="match status" value="1"/>
</dbReference>
<keyword evidence="3" id="KW-0520">NAD</keyword>
<comment type="similarity">
    <text evidence="1 5">Belongs to the aldehyde dehydrogenase family.</text>
</comment>
<accession>A0A6V7QTS3</accession>
<sequence length="494" mass="55471">MSLLACSRFLRKDRSTRLLKNAAHNQIVYGGVPTKFITRSLSWRRSQLRALLKLLKDEEDDIFKALKEDVGKHPVEAFRDEVGVLIKSVDTALGEIKRWMAPQRVWVPLVAFPTTAEVVPEPLGVVLIFSCWNFPMNLSLEPLIGAICAGNGVVLKPSELAPATSQFLACNIPKYLDSKAVKVVQGGAEVGQQLLQLKWDKIFYTGGRRVGQIVMTAAAKHLTPVAIEVGGKCPAIIDSFTTAKDRKVTVERVVGGKWGSCAGQACIAIDYLLVEEEFAPVLVELLKATIAKFFTAREYVSRIVNKHHFERLSRLLEDKEVAASIKHGGLRDPENLFIEPTILLNPPLDAEIMTEEIFGPLLPIITLKKIEDSIEFVRARPKPLVIYAFTHNETLKKRIVEETSSGSVTFNDAIIQHILDAIPFGGIGQSGFGQYHGKYSFDLFSHRKSVVRRSFLTEFSFRYPPWDERKLQLLRYAYSFDYVRFVLCILGLKR</sequence>
<dbReference type="GO" id="GO:0005737">
    <property type="term" value="C:cytoplasm"/>
    <property type="evidence" value="ECO:0007669"/>
    <property type="project" value="TreeGrafter"/>
</dbReference>
<gene>
    <name evidence="8" type="ORF">CB5_LOCUS29845</name>
</gene>
<name>A0A6V7QTS3_ANACO</name>
<evidence type="ECO:0000256" key="4">
    <source>
        <dbReference type="ARBA" id="ARBA00049194"/>
    </source>
</evidence>
<evidence type="ECO:0000313" key="8">
    <source>
        <dbReference type="EMBL" id="CAD1846634.1"/>
    </source>
</evidence>
<dbReference type="PIRSF" id="PIRSF036492">
    <property type="entry name" value="ALDH"/>
    <property type="match status" value="1"/>
</dbReference>
<feature type="active site" evidence="6">
    <location>
        <position position="228"/>
    </location>
</feature>
<dbReference type="GO" id="GO:0004029">
    <property type="term" value="F:aldehyde dehydrogenase (NAD+) activity"/>
    <property type="evidence" value="ECO:0007669"/>
    <property type="project" value="UniProtKB-EC"/>
</dbReference>
<evidence type="ECO:0000259" key="7">
    <source>
        <dbReference type="Pfam" id="PF00171"/>
    </source>
</evidence>
<organism evidence="8">
    <name type="scientific">Ananas comosus var. bracteatus</name>
    <name type="common">red pineapple</name>
    <dbReference type="NCBI Taxonomy" id="296719"/>
    <lineage>
        <taxon>Eukaryota</taxon>
        <taxon>Viridiplantae</taxon>
        <taxon>Streptophyta</taxon>
        <taxon>Embryophyta</taxon>
        <taxon>Tracheophyta</taxon>
        <taxon>Spermatophyta</taxon>
        <taxon>Magnoliopsida</taxon>
        <taxon>Liliopsida</taxon>
        <taxon>Poales</taxon>
        <taxon>Bromeliaceae</taxon>
        <taxon>Bromelioideae</taxon>
        <taxon>Ananas</taxon>
    </lineage>
</organism>
<dbReference type="InterPro" id="IPR015590">
    <property type="entry name" value="Aldehyde_DH_dom"/>
</dbReference>
<comment type="catalytic activity">
    <reaction evidence="4">
        <text>an aldehyde + NAD(+) + H2O = a carboxylate + NADH + 2 H(+)</text>
        <dbReference type="Rhea" id="RHEA:16185"/>
        <dbReference type="ChEBI" id="CHEBI:15377"/>
        <dbReference type="ChEBI" id="CHEBI:15378"/>
        <dbReference type="ChEBI" id="CHEBI:17478"/>
        <dbReference type="ChEBI" id="CHEBI:29067"/>
        <dbReference type="ChEBI" id="CHEBI:57540"/>
        <dbReference type="ChEBI" id="CHEBI:57945"/>
        <dbReference type="EC" id="1.2.1.3"/>
    </reaction>
</comment>
<dbReference type="InterPro" id="IPR012394">
    <property type="entry name" value="Aldehyde_DH_NAD(P)"/>
</dbReference>
<dbReference type="InterPro" id="IPR016161">
    <property type="entry name" value="Ald_DH/histidinol_DH"/>
</dbReference>